<evidence type="ECO:0000313" key="2">
    <source>
        <dbReference type="EMBL" id="MBK1634062.1"/>
    </source>
</evidence>
<dbReference type="RefSeq" id="WP_200243903.1">
    <property type="nucleotide sequence ID" value="NZ_NRRV01000241.1"/>
</dbReference>
<sequence length="115" mass="12062">MIPLPDWIPPHTLVTALGLSTAISIGSLILAPIAIARLPSDYFVEDRPSQQSARATGPRQLVHFTLVALKNALGTGLFIAGAAMFVLPGQGLLTMVIGVGLLDFPGKHRLVSALV</sequence>
<dbReference type="EMBL" id="NRRV01000241">
    <property type="protein sequence ID" value="MBK1634062.1"/>
    <property type="molecule type" value="Genomic_DNA"/>
</dbReference>
<keyword evidence="1" id="KW-0472">Membrane</keyword>
<evidence type="ECO:0000256" key="1">
    <source>
        <dbReference type="SAM" id="Phobius"/>
    </source>
</evidence>
<reference evidence="2 3" key="1">
    <citation type="journal article" date="2020" name="Microorganisms">
        <title>Osmotic Adaptation and Compatible Solute Biosynthesis of Phototrophic Bacteria as Revealed from Genome Analyses.</title>
        <authorList>
            <person name="Imhoff J.F."/>
            <person name="Rahn T."/>
            <person name="Kunzel S."/>
            <person name="Keller A."/>
            <person name="Neulinger S.C."/>
        </authorList>
    </citation>
    <scope>NUCLEOTIDE SEQUENCE [LARGE SCALE GENOMIC DNA]</scope>
    <source>
        <strain evidence="2 3">DSM 6210</strain>
    </source>
</reference>
<feature type="transmembrane region" description="Helical" evidence="1">
    <location>
        <begin position="12"/>
        <end position="35"/>
    </location>
</feature>
<keyword evidence="1" id="KW-1133">Transmembrane helix</keyword>
<comment type="caution">
    <text evidence="2">The sequence shown here is derived from an EMBL/GenBank/DDBJ whole genome shotgun (WGS) entry which is preliminary data.</text>
</comment>
<protein>
    <submittedName>
        <fullName evidence="2">Uncharacterized protein</fullName>
    </submittedName>
</protein>
<evidence type="ECO:0000313" key="3">
    <source>
        <dbReference type="Proteomes" id="UP000748752"/>
    </source>
</evidence>
<keyword evidence="1" id="KW-0812">Transmembrane</keyword>
<proteinExistence type="predicted"/>
<keyword evidence="3" id="KW-1185">Reference proteome</keyword>
<dbReference type="Proteomes" id="UP000748752">
    <property type="component" value="Unassembled WGS sequence"/>
</dbReference>
<feature type="non-terminal residue" evidence="2">
    <location>
        <position position="115"/>
    </location>
</feature>
<name>A0ABS1CQC6_9GAMM</name>
<accession>A0ABS1CQC6</accession>
<organism evidence="2 3">
    <name type="scientific">Thiohalocapsa halophila</name>
    <dbReference type="NCBI Taxonomy" id="69359"/>
    <lineage>
        <taxon>Bacteria</taxon>
        <taxon>Pseudomonadati</taxon>
        <taxon>Pseudomonadota</taxon>
        <taxon>Gammaproteobacteria</taxon>
        <taxon>Chromatiales</taxon>
        <taxon>Chromatiaceae</taxon>
        <taxon>Thiohalocapsa</taxon>
    </lineage>
</organism>
<gene>
    <name evidence="2" type="ORF">CKO31_25770</name>
</gene>
<feature type="transmembrane region" description="Helical" evidence="1">
    <location>
        <begin position="77"/>
        <end position="102"/>
    </location>
</feature>